<keyword evidence="1" id="KW-0472">Membrane</keyword>
<proteinExistence type="predicted"/>
<evidence type="ECO:0000256" key="1">
    <source>
        <dbReference type="SAM" id="Phobius"/>
    </source>
</evidence>
<sequence length="64" mass="6806">MLMTDIQQLLISPANTACLTLLPSCHLLVACGIIAFLTTQRGSVASIAATPRFLCDILSLYLAI</sequence>
<dbReference type="AlphaFoldDB" id="A0A7R9HKX5"/>
<reference evidence="2" key="1">
    <citation type="submission" date="2020-11" db="EMBL/GenBank/DDBJ databases">
        <authorList>
            <person name="Tran Van P."/>
        </authorList>
    </citation>
    <scope>NUCLEOTIDE SEQUENCE</scope>
</reference>
<evidence type="ECO:0000313" key="2">
    <source>
        <dbReference type="EMBL" id="CAD7426598.1"/>
    </source>
</evidence>
<keyword evidence="1" id="KW-0812">Transmembrane</keyword>
<organism evidence="2">
    <name type="scientific">Timema monikensis</name>
    <dbReference type="NCBI Taxonomy" id="170555"/>
    <lineage>
        <taxon>Eukaryota</taxon>
        <taxon>Metazoa</taxon>
        <taxon>Ecdysozoa</taxon>
        <taxon>Arthropoda</taxon>
        <taxon>Hexapoda</taxon>
        <taxon>Insecta</taxon>
        <taxon>Pterygota</taxon>
        <taxon>Neoptera</taxon>
        <taxon>Polyneoptera</taxon>
        <taxon>Phasmatodea</taxon>
        <taxon>Timematodea</taxon>
        <taxon>Timematoidea</taxon>
        <taxon>Timematidae</taxon>
        <taxon>Timema</taxon>
    </lineage>
</organism>
<dbReference type="EMBL" id="OB793232">
    <property type="protein sequence ID" value="CAD7426598.1"/>
    <property type="molecule type" value="Genomic_DNA"/>
</dbReference>
<protein>
    <submittedName>
        <fullName evidence="2">Uncharacterized protein</fullName>
    </submittedName>
</protein>
<accession>A0A7R9HKX5</accession>
<keyword evidence="1" id="KW-1133">Transmembrane helix</keyword>
<gene>
    <name evidence="2" type="ORF">TMSB3V08_LOCUS3475</name>
</gene>
<feature type="transmembrane region" description="Helical" evidence="1">
    <location>
        <begin position="20"/>
        <end position="38"/>
    </location>
</feature>
<name>A0A7R9HKX5_9NEOP</name>